<evidence type="ECO:0000313" key="3">
    <source>
        <dbReference type="EMBL" id="GGC96303.1"/>
    </source>
</evidence>
<evidence type="ECO:0000313" key="4">
    <source>
        <dbReference type="Proteomes" id="UP000613582"/>
    </source>
</evidence>
<dbReference type="Proteomes" id="UP000613582">
    <property type="component" value="Unassembled WGS sequence"/>
</dbReference>
<protein>
    <submittedName>
        <fullName evidence="3">Uncharacterized protein</fullName>
    </submittedName>
</protein>
<keyword evidence="4" id="KW-1185">Reference proteome</keyword>
<evidence type="ECO:0000256" key="2">
    <source>
        <dbReference type="SAM" id="Phobius"/>
    </source>
</evidence>
<keyword evidence="2" id="KW-1133">Transmembrane helix</keyword>
<reference evidence="3" key="2">
    <citation type="submission" date="2020-09" db="EMBL/GenBank/DDBJ databases">
        <authorList>
            <person name="Sun Q."/>
            <person name="Zhou Y."/>
        </authorList>
    </citation>
    <scope>NUCLEOTIDE SEQUENCE</scope>
    <source>
        <strain evidence="3">CGMCC 1.12921</strain>
    </source>
</reference>
<feature type="compositionally biased region" description="Basic and acidic residues" evidence="1">
    <location>
        <begin position="47"/>
        <end position="63"/>
    </location>
</feature>
<accession>A0A8J2V0X1</accession>
<feature type="transmembrane region" description="Helical" evidence="2">
    <location>
        <begin position="81"/>
        <end position="103"/>
    </location>
</feature>
<feature type="compositionally biased region" description="Basic and acidic residues" evidence="1">
    <location>
        <begin position="1"/>
        <end position="17"/>
    </location>
</feature>
<keyword evidence="2" id="KW-0812">Transmembrane</keyword>
<name>A0A8J2V0X1_9PROT</name>
<sequence>MADTDDKKTDTAGDDRSSVQPEAAAVDRPDSGSDHVSDGDGEAEANETEHQDFFSARDARATGEHYQMTQAEQKSRKRRSIVIALGIVAFVALIYLITMLRLAENVGG</sequence>
<feature type="region of interest" description="Disordered" evidence="1">
    <location>
        <begin position="1"/>
        <end position="77"/>
    </location>
</feature>
<comment type="caution">
    <text evidence="3">The sequence shown here is derived from an EMBL/GenBank/DDBJ whole genome shotgun (WGS) entry which is preliminary data.</text>
</comment>
<dbReference type="EMBL" id="BMGH01000001">
    <property type="protein sequence ID" value="GGC96303.1"/>
    <property type="molecule type" value="Genomic_DNA"/>
</dbReference>
<dbReference type="RefSeq" id="WP_188159381.1">
    <property type="nucleotide sequence ID" value="NZ_BMGH01000001.1"/>
</dbReference>
<evidence type="ECO:0000256" key="1">
    <source>
        <dbReference type="SAM" id="MobiDB-lite"/>
    </source>
</evidence>
<organism evidence="3 4">
    <name type="scientific">Aquisalinus flavus</name>
    <dbReference type="NCBI Taxonomy" id="1526572"/>
    <lineage>
        <taxon>Bacteria</taxon>
        <taxon>Pseudomonadati</taxon>
        <taxon>Pseudomonadota</taxon>
        <taxon>Alphaproteobacteria</taxon>
        <taxon>Parvularculales</taxon>
        <taxon>Parvularculaceae</taxon>
        <taxon>Aquisalinus</taxon>
    </lineage>
</organism>
<keyword evidence="2" id="KW-0472">Membrane</keyword>
<gene>
    <name evidence="3" type="ORF">GCM10011342_01390</name>
</gene>
<reference evidence="3" key="1">
    <citation type="journal article" date="2014" name="Int. J. Syst. Evol. Microbiol.">
        <title>Complete genome sequence of Corynebacterium casei LMG S-19264T (=DSM 44701T), isolated from a smear-ripened cheese.</title>
        <authorList>
            <consortium name="US DOE Joint Genome Institute (JGI-PGF)"/>
            <person name="Walter F."/>
            <person name="Albersmeier A."/>
            <person name="Kalinowski J."/>
            <person name="Ruckert C."/>
        </authorList>
    </citation>
    <scope>NUCLEOTIDE SEQUENCE</scope>
    <source>
        <strain evidence="3">CGMCC 1.12921</strain>
    </source>
</reference>
<dbReference type="AlphaFoldDB" id="A0A8J2V0X1"/>
<proteinExistence type="predicted"/>
<feature type="compositionally biased region" description="Basic and acidic residues" evidence="1">
    <location>
        <begin position="25"/>
        <end position="38"/>
    </location>
</feature>